<dbReference type="InterPro" id="IPR013320">
    <property type="entry name" value="ConA-like_dom_sf"/>
</dbReference>
<keyword evidence="4" id="KW-1185">Reference proteome</keyword>
<gene>
    <name evidence="3" type="ORF">QBC46DRAFT_50624</name>
</gene>
<dbReference type="CDD" id="cd02182">
    <property type="entry name" value="GH16_Strep_laminarinase_like"/>
    <property type="match status" value="1"/>
</dbReference>
<name>A0AAN6MYL7_9PEZI</name>
<dbReference type="SUPFAM" id="SSF49899">
    <property type="entry name" value="Concanavalin A-like lectins/glucanases"/>
    <property type="match status" value="1"/>
</dbReference>
<dbReference type="PANTHER" id="PTHR10963:SF60">
    <property type="entry name" value="GRAM-NEGATIVE BACTERIA-BINDING PROTEIN 1-RELATED"/>
    <property type="match status" value="1"/>
</dbReference>
<dbReference type="PANTHER" id="PTHR10963">
    <property type="entry name" value="GLYCOSYL HYDROLASE-RELATED"/>
    <property type="match status" value="1"/>
</dbReference>
<dbReference type="Gene3D" id="2.60.120.200">
    <property type="match status" value="1"/>
</dbReference>
<dbReference type="GO" id="GO:0005975">
    <property type="term" value="P:carbohydrate metabolic process"/>
    <property type="evidence" value="ECO:0007669"/>
    <property type="project" value="InterPro"/>
</dbReference>
<dbReference type="PROSITE" id="PS51762">
    <property type="entry name" value="GH16_2"/>
    <property type="match status" value="1"/>
</dbReference>
<dbReference type="InterPro" id="IPR050546">
    <property type="entry name" value="Glycosyl_Hydrlase_16"/>
</dbReference>
<evidence type="ECO:0000313" key="3">
    <source>
        <dbReference type="EMBL" id="KAK3935505.1"/>
    </source>
</evidence>
<feature type="chain" id="PRO_5043039247" evidence="1">
    <location>
        <begin position="23"/>
        <end position="284"/>
    </location>
</feature>
<feature type="domain" description="GH16" evidence="2">
    <location>
        <begin position="18"/>
        <end position="284"/>
    </location>
</feature>
<feature type="signal peptide" evidence="1">
    <location>
        <begin position="1"/>
        <end position="22"/>
    </location>
</feature>
<keyword evidence="1" id="KW-0732">Signal</keyword>
<evidence type="ECO:0000256" key="1">
    <source>
        <dbReference type="SAM" id="SignalP"/>
    </source>
</evidence>
<sequence length="284" mass="30037">MHFNAAAALLPLFSSLASAGAATNYPGFNVLWSDTFAGGAGSSVNSGLWNIAQSVHTNDEVEVYTGSNQNLQISGGGTVQFIPRKSPSGLWTSARIESQRTFTPQAGKVMMVEAAIRFGDNSPANKQGIWPAFWMLGDSIHHGTPWPQCGELDIMETVNGILTGYGTAHCGSFPGGTCNEPVGKAGTTGIPDNGWHTWSIKIDRTNSASYTTESISWLLDGNVYHTLTGAELGDEGVWATLAHSPLFIILNLAVGGDWPGAPNGATLDSYGSMMEVEYVAVYST</sequence>
<reference evidence="4" key="1">
    <citation type="journal article" date="2023" name="Mol. Phylogenet. Evol.">
        <title>Genome-scale phylogeny and comparative genomics of the fungal order Sordariales.</title>
        <authorList>
            <person name="Hensen N."/>
            <person name="Bonometti L."/>
            <person name="Westerberg I."/>
            <person name="Brannstrom I.O."/>
            <person name="Guillou S."/>
            <person name="Cros-Aarteil S."/>
            <person name="Calhoun S."/>
            <person name="Haridas S."/>
            <person name="Kuo A."/>
            <person name="Mondo S."/>
            <person name="Pangilinan J."/>
            <person name="Riley R."/>
            <person name="LaButti K."/>
            <person name="Andreopoulos B."/>
            <person name="Lipzen A."/>
            <person name="Chen C."/>
            <person name="Yan M."/>
            <person name="Daum C."/>
            <person name="Ng V."/>
            <person name="Clum A."/>
            <person name="Steindorff A."/>
            <person name="Ohm R.A."/>
            <person name="Martin F."/>
            <person name="Silar P."/>
            <person name="Natvig D.O."/>
            <person name="Lalanne C."/>
            <person name="Gautier V."/>
            <person name="Ament-Velasquez S.L."/>
            <person name="Kruys A."/>
            <person name="Hutchinson M.I."/>
            <person name="Powell A.J."/>
            <person name="Barry K."/>
            <person name="Miller A.N."/>
            <person name="Grigoriev I.V."/>
            <person name="Debuchy R."/>
            <person name="Gladieux P."/>
            <person name="Hiltunen Thoren M."/>
            <person name="Johannesson H."/>
        </authorList>
    </citation>
    <scope>NUCLEOTIDE SEQUENCE [LARGE SCALE GENOMIC DNA]</scope>
    <source>
        <strain evidence="4">CBS 340.73</strain>
    </source>
</reference>
<proteinExistence type="predicted"/>
<evidence type="ECO:0000313" key="4">
    <source>
        <dbReference type="Proteomes" id="UP001303473"/>
    </source>
</evidence>
<dbReference type="Proteomes" id="UP001303473">
    <property type="component" value="Unassembled WGS sequence"/>
</dbReference>
<protein>
    <submittedName>
        <fullName evidence="3">Beta-glucanase</fullName>
    </submittedName>
</protein>
<dbReference type="AlphaFoldDB" id="A0AAN6MYL7"/>
<comment type="caution">
    <text evidence="3">The sequence shown here is derived from an EMBL/GenBank/DDBJ whole genome shotgun (WGS) entry which is preliminary data.</text>
</comment>
<dbReference type="EMBL" id="MU853921">
    <property type="protein sequence ID" value="KAK3935505.1"/>
    <property type="molecule type" value="Genomic_DNA"/>
</dbReference>
<dbReference type="InterPro" id="IPR000757">
    <property type="entry name" value="Beta-glucanase-like"/>
</dbReference>
<evidence type="ECO:0000259" key="2">
    <source>
        <dbReference type="PROSITE" id="PS51762"/>
    </source>
</evidence>
<organism evidence="3 4">
    <name type="scientific">Diplogelasinospora grovesii</name>
    <dbReference type="NCBI Taxonomy" id="303347"/>
    <lineage>
        <taxon>Eukaryota</taxon>
        <taxon>Fungi</taxon>
        <taxon>Dikarya</taxon>
        <taxon>Ascomycota</taxon>
        <taxon>Pezizomycotina</taxon>
        <taxon>Sordariomycetes</taxon>
        <taxon>Sordariomycetidae</taxon>
        <taxon>Sordariales</taxon>
        <taxon>Diplogelasinosporaceae</taxon>
        <taxon>Diplogelasinospora</taxon>
    </lineage>
</organism>
<dbReference type="Pfam" id="PF26113">
    <property type="entry name" value="GH16_XgeA"/>
    <property type="match status" value="1"/>
</dbReference>
<accession>A0AAN6MYL7</accession>
<dbReference type="GO" id="GO:0004553">
    <property type="term" value="F:hydrolase activity, hydrolyzing O-glycosyl compounds"/>
    <property type="evidence" value="ECO:0007669"/>
    <property type="project" value="InterPro"/>
</dbReference>